<evidence type="ECO:0000256" key="4">
    <source>
        <dbReference type="ARBA" id="ARBA00023163"/>
    </source>
</evidence>
<dbReference type="Gene3D" id="1.10.1740.10">
    <property type="match status" value="1"/>
</dbReference>
<evidence type="ECO:0000256" key="3">
    <source>
        <dbReference type="ARBA" id="ARBA00023125"/>
    </source>
</evidence>
<keyword evidence="7" id="KW-1185">Reference proteome</keyword>
<dbReference type="Proteomes" id="UP000319732">
    <property type="component" value="Unassembled WGS sequence"/>
</dbReference>
<dbReference type="GO" id="GO:0003677">
    <property type="term" value="F:DNA binding"/>
    <property type="evidence" value="ECO:0007669"/>
    <property type="project" value="UniProtKB-KW"/>
</dbReference>
<organism evidence="6 7">
    <name type="scientific">Exilibacterium tricleocarpae</name>
    <dbReference type="NCBI Taxonomy" id="2591008"/>
    <lineage>
        <taxon>Bacteria</taxon>
        <taxon>Pseudomonadati</taxon>
        <taxon>Pseudomonadota</taxon>
        <taxon>Gammaproteobacteria</taxon>
        <taxon>Cellvibrionales</taxon>
        <taxon>Cellvibrionaceae</taxon>
        <taxon>Exilibacterium</taxon>
    </lineage>
</organism>
<dbReference type="OrthoDB" id="9780326at2"/>
<dbReference type="Pfam" id="PF04542">
    <property type="entry name" value="Sigma70_r2"/>
    <property type="match status" value="1"/>
</dbReference>
<dbReference type="AlphaFoldDB" id="A0A545T0C9"/>
<comment type="caution">
    <text evidence="6">The sequence shown here is derived from an EMBL/GenBank/DDBJ whole genome shotgun (WGS) entry which is preliminary data.</text>
</comment>
<evidence type="ECO:0000256" key="1">
    <source>
        <dbReference type="ARBA" id="ARBA00023015"/>
    </source>
</evidence>
<name>A0A545T0C9_9GAMM</name>
<dbReference type="InterPro" id="IPR013325">
    <property type="entry name" value="RNA_pol_sigma_r2"/>
</dbReference>
<gene>
    <name evidence="6" type="ORF">FKG94_20305</name>
</gene>
<evidence type="ECO:0000256" key="2">
    <source>
        <dbReference type="ARBA" id="ARBA00023082"/>
    </source>
</evidence>
<evidence type="ECO:0000259" key="5">
    <source>
        <dbReference type="Pfam" id="PF04542"/>
    </source>
</evidence>
<dbReference type="PANTHER" id="PTHR43133:SF8">
    <property type="entry name" value="RNA POLYMERASE SIGMA FACTOR HI_1459-RELATED"/>
    <property type="match status" value="1"/>
</dbReference>
<dbReference type="PANTHER" id="PTHR43133">
    <property type="entry name" value="RNA POLYMERASE ECF-TYPE SIGMA FACTO"/>
    <property type="match status" value="1"/>
</dbReference>
<protein>
    <recommendedName>
        <fullName evidence="5">RNA polymerase sigma-70 region 2 domain-containing protein</fullName>
    </recommendedName>
</protein>
<reference evidence="6 7" key="1">
    <citation type="submission" date="2019-06" db="EMBL/GenBank/DDBJ databases">
        <title>Whole genome sequence for Cellvibrionaceae sp. R142.</title>
        <authorList>
            <person name="Wang G."/>
        </authorList>
    </citation>
    <scope>NUCLEOTIDE SEQUENCE [LARGE SCALE GENOMIC DNA]</scope>
    <source>
        <strain evidence="6 7">R142</strain>
    </source>
</reference>
<evidence type="ECO:0000313" key="7">
    <source>
        <dbReference type="Proteomes" id="UP000319732"/>
    </source>
</evidence>
<keyword evidence="1" id="KW-0805">Transcription regulation</keyword>
<keyword evidence="3" id="KW-0238">DNA-binding</keyword>
<keyword evidence="4" id="KW-0804">Transcription</keyword>
<dbReference type="SUPFAM" id="SSF88946">
    <property type="entry name" value="Sigma2 domain of RNA polymerase sigma factors"/>
    <property type="match status" value="1"/>
</dbReference>
<dbReference type="RefSeq" id="WP_142928778.1">
    <property type="nucleotide sequence ID" value="NZ_ML660101.1"/>
</dbReference>
<dbReference type="InterPro" id="IPR007627">
    <property type="entry name" value="RNA_pol_sigma70_r2"/>
</dbReference>
<sequence>MSLIFRQLVNRHQDQVFSLALYILGDRVEAEDVVQETYIKLWENLDRVDSDKARFWSTRLAITPTAP</sequence>
<dbReference type="GO" id="GO:0006352">
    <property type="term" value="P:DNA-templated transcription initiation"/>
    <property type="evidence" value="ECO:0007669"/>
    <property type="project" value="InterPro"/>
</dbReference>
<feature type="domain" description="RNA polymerase sigma-70 region 2" evidence="5">
    <location>
        <begin position="8"/>
        <end position="57"/>
    </location>
</feature>
<accession>A0A545T0C9</accession>
<evidence type="ECO:0000313" key="6">
    <source>
        <dbReference type="EMBL" id="TQV70677.1"/>
    </source>
</evidence>
<dbReference type="EMBL" id="VHSG01000023">
    <property type="protein sequence ID" value="TQV70677.1"/>
    <property type="molecule type" value="Genomic_DNA"/>
</dbReference>
<keyword evidence="2" id="KW-0731">Sigma factor</keyword>
<dbReference type="InterPro" id="IPR039425">
    <property type="entry name" value="RNA_pol_sigma-70-like"/>
</dbReference>
<proteinExistence type="predicted"/>
<dbReference type="GO" id="GO:0016987">
    <property type="term" value="F:sigma factor activity"/>
    <property type="evidence" value="ECO:0007669"/>
    <property type="project" value="UniProtKB-KW"/>
</dbReference>